<dbReference type="SUPFAM" id="SSF53383">
    <property type="entry name" value="PLP-dependent transferases"/>
    <property type="match status" value="1"/>
</dbReference>
<keyword evidence="5" id="KW-1185">Reference proteome</keyword>
<comment type="cofactor">
    <cofactor evidence="1">
        <name>pyridoxal 5'-phosphate</name>
        <dbReference type="ChEBI" id="CHEBI:597326"/>
    </cofactor>
</comment>
<dbReference type="Proteomes" id="UP000610846">
    <property type="component" value="Unassembled WGS sequence"/>
</dbReference>
<dbReference type="GO" id="GO:0008483">
    <property type="term" value="F:transaminase activity"/>
    <property type="evidence" value="ECO:0007669"/>
    <property type="project" value="UniProtKB-KW"/>
</dbReference>
<organism evidence="4 5">
    <name type="scientific">Cellulosimicrobium arenosum</name>
    <dbReference type="NCBI Taxonomy" id="2708133"/>
    <lineage>
        <taxon>Bacteria</taxon>
        <taxon>Bacillati</taxon>
        <taxon>Actinomycetota</taxon>
        <taxon>Actinomycetes</taxon>
        <taxon>Micrococcales</taxon>
        <taxon>Promicromonosporaceae</taxon>
        <taxon>Cellulosimicrobium</taxon>
    </lineage>
</organism>
<dbReference type="RefSeq" id="WP_191828370.1">
    <property type="nucleotide sequence ID" value="NZ_JACYHB010000004.1"/>
</dbReference>
<sequence>MTALAERDCQPAARTVADVPALLPVVGSDTLVPLVDGSSVTYANLDVAASAPALRSVADRVTEVLPLYASVHRGAGYLSQVSTALYEASRATIGVFVGARPDDVTIVTRNTTDSLNLLAGCVPARADGTPGRVLVLDVEHHANLLPWQRTGGATVLAGGGSVAETLSGLRAELARFDYALLALTGASNVTGESLPVAEVVRIAHDAGARVLLDGAQLVPHRGFSLAGTGADYVAFSGHKTYAPFGSGALVGRRDWLDTGTPYLAGGGAVSQVRVDGTDWQPAPARHEAGSPNVVGTVALAAACDALAALDPAALGAHEAALRDALVDGLSGIDGVEVVTVWSDAVDPVGVVTFSVAGHDPGLVAAYLSAEHGIGVRDGRFCAHPLLARLGYDAGAIRASVGVGTTGAEVVRLVGAVRSYVESGPGVRYEVVDGCWAVVDDPRPVPAGSGLEGLFATAAAGFLADAASCGPAPA</sequence>
<evidence type="ECO:0000256" key="2">
    <source>
        <dbReference type="ARBA" id="ARBA00022898"/>
    </source>
</evidence>
<reference evidence="4" key="2">
    <citation type="submission" date="2020-09" db="EMBL/GenBank/DDBJ databases">
        <authorList>
            <person name="Yu Y."/>
        </authorList>
    </citation>
    <scope>NUCLEOTIDE SEQUENCE</scope>
    <source>
        <strain evidence="4">KCTC 49039</strain>
    </source>
</reference>
<name>A0A927G986_9MICO</name>
<dbReference type="Gene3D" id="3.90.1150.10">
    <property type="entry name" value="Aspartate Aminotransferase, domain 1"/>
    <property type="match status" value="1"/>
</dbReference>
<dbReference type="AlphaFoldDB" id="A0A927G986"/>
<comment type="caution">
    <text evidence="4">The sequence shown here is derived from an EMBL/GenBank/DDBJ whole genome shotgun (WGS) entry which is preliminary data.</text>
</comment>
<dbReference type="InterPro" id="IPR015421">
    <property type="entry name" value="PyrdxlP-dep_Trfase_major"/>
</dbReference>
<evidence type="ECO:0000313" key="4">
    <source>
        <dbReference type="EMBL" id="MBD8078792.1"/>
    </source>
</evidence>
<keyword evidence="4" id="KW-0808">Transferase</keyword>
<reference evidence="4" key="1">
    <citation type="journal article" date="2018" name="Curr. Microbiol.">
        <title>Cellulosimicrobium arenosum sp. nov., Isolated from Marine Sediment Sand.</title>
        <authorList>
            <person name="Oh M."/>
            <person name="Kim J.H."/>
            <person name="Yoon J.H."/>
            <person name="Schumann P."/>
            <person name="Kim W."/>
        </authorList>
    </citation>
    <scope>NUCLEOTIDE SEQUENCE</scope>
    <source>
        <strain evidence="4">KCTC 49039</strain>
    </source>
</reference>
<dbReference type="InterPro" id="IPR015422">
    <property type="entry name" value="PyrdxlP-dep_Trfase_small"/>
</dbReference>
<proteinExistence type="predicted"/>
<dbReference type="Pfam" id="PF00266">
    <property type="entry name" value="Aminotran_5"/>
    <property type="match status" value="1"/>
</dbReference>
<dbReference type="InterPro" id="IPR015424">
    <property type="entry name" value="PyrdxlP-dep_Trfase"/>
</dbReference>
<evidence type="ECO:0000259" key="3">
    <source>
        <dbReference type="Pfam" id="PF00266"/>
    </source>
</evidence>
<evidence type="ECO:0000313" key="5">
    <source>
        <dbReference type="Proteomes" id="UP000610846"/>
    </source>
</evidence>
<dbReference type="Gene3D" id="3.40.640.10">
    <property type="entry name" value="Type I PLP-dependent aspartate aminotransferase-like (Major domain)"/>
    <property type="match status" value="1"/>
</dbReference>
<gene>
    <name evidence="4" type="ORF">IF651_06940</name>
</gene>
<dbReference type="PANTHER" id="PTHR43586:SF8">
    <property type="entry name" value="CYSTEINE DESULFURASE 1, CHLOROPLASTIC"/>
    <property type="match status" value="1"/>
</dbReference>
<evidence type="ECO:0000256" key="1">
    <source>
        <dbReference type="ARBA" id="ARBA00001933"/>
    </source>
</evidence>
<keyword evidence="4" id="KW-0032">Aminotransferase</keyword>
<accession>A0A927G986</accession>
<dbReference type="EMBL" id="JACYHB010000004">
    <property type="protein sequence ID" value="MBD8078792.1"/>
    <property type="molecule type" value="Genomic_DNA"/>
</dbReference>
<keyword evidence="2" id="KW-0663">Pyridoxal phosphate</keyword>
<feature type="domain" description="Aminotransferase class V" evidence="3">
    <location>
        <begin position="44"/>
        <end position="412"/>
    </location>
</feature>
<protein>
    <submittedName>
        <fullName evidence="4">Aminotransferase class V-fold PLP-dependent enzyme</fullName>
    </submittedName>
</protein>
<dbReference type="PANTHER" id="PTHR43586">
    <property type="entry name" value="CYSTEINE DESULFURASE"/>
    <property type="match status" value="1"/>
</dbReference>
<dbReference type="InterPro" id="IPR000192">
    <property type="entry name" value="Aminotrans_V_dom"/>
</dbReference>